<name>A0A6A7AHZ0_9PLEO</name>
<feature type="region of interest" description="Disordered" evidence="1">
    <location>
        <begin position="305"/>
        <end position="335"/>
    </location>
</feature>
<dbReference type="Proteomes" id="UP000799424">
    <property type="component" value="Unassembled WGS sequence"/>
</dbReference>
<evidence type="ECO:0000313" key="2">
    <source>
        <dbReference type="EMBL" id="KAF2832846.1"/>
    </source>
</evidence>
<feature type="compositionally biased region" description="Basic and acidic residues" evidence="1">
    <location>
        <begin position="305"/>
        <end position="318"/>
    </location>
</feature>
<dbReference type="EMBL" id="MU006216">
    <property type="protein sequence ID" value="KAF2832846.1"/>
    <property type="molecule type" value="Genomic_DNA"/>
</dbReference>
<reference evidence="2" key="1">
    <citation type="journal article" date="2020" name="Stud. Mycol.">
        <title>101 Dothideomycetes genomes: a test case for predicting lifestyles and emergence of pathogens.</title>
        <authorList>
            <person name="Haridas S."/>
            <person name="Albert R."/>
            <person name="Binder M."/>
            <person name="Bloem J."/>
            <person name="Labutti K."/>
            <person name="Salamov A."/>
            <person name="Andreopoulos B."/>
            <person name="Baker S."/>
            <person name="Barry K."/>
            <person name="Bills G."/>
            <person name="Bluhm B."/>
            <person name="Cannon C."/>
            <person name="Castanera R."/>
            <person name="Culley D."/>
            <person name="Daum C."/>
            <person name="Ezra D."/>
            <person name="Gonzalez J."/>
            <person name="Henrissat B."/>
            <person name="Kuo A."/>
            <person name="Liang C."/>
            <person name="Lipzen A."/>
            <person name="Lutzoni F."/>
            <person name="Magnuson J."/>
            <person name="Mondo S."/>
            <person name="Nolan M."/>
            <person name="Ohm R."/>
            <person name="Pangilinan J."/>
            <person name="Park H.-J."/>
            <person name="Ramirez L."/>
            <person name="Alfaro M."/>
            <person name="Sun H."/>
            <person name="Tritt A."/>
            <person name="Yoshinaga Y."/>
            <person name="Zwiers L.-H."/>
            <person name="Turgeon B."/>
            <person name="Goodwin S."/>
            <person name="Spatafora J."/>
            <person name="Crous P."/>
            <person name="Grigoriev I."/>
        </authorList>
    </citation>
    <scope>NUCLEOTIDE SEQUENCE</scope>
    <source>
        <strain evidence="2">CBS 113818</strain>
    </source>
</reference>
<gene>
    <name evidence="2" type="ORF">CC86DRAFT_461333</name>
</gene>
<accession>A0A6A7AHZ0</accession>
<protein>
    <submittedName>
        <fullName evidence="2">Uncharacterized protein</fullName>
    </submittedName>
</protein>
<dbReference type="OrthoDB" id="3718497at2759"/>
<organism evidence="2 3">
    <name type="scientific">Ophiobolus disseminans</name>
    <dbReference type="NCBI Taxonomy" id="1469910"/>
    <lineage>
        <taxon>Eukaryota</taxon>
        <taxon>Fungi</taxon>
        <taxon>Dikarya</taxon>
        <taxon>Ascomycota</taxon>
        <taxon>Pezizomycotina</taxon>
        <taxon>Dothideomycetes</taxon>
        <taxon>Pleosporomycetidae</taxon>
        <taxon>Pleosporales</taxon>
        <taxon>Pleosporineae</taxon>
        <taxon>Phaeosphaeriaceae</taxon>
        <taxon>Ophiobolus</taxon>
    </lineage>
</organism>
<feature type="compositionally biased region" description="Basic residues" evidence="1">
    <location>
        <begin position="319"/>
        <end position="329"/>
    </location>
</feature>
<keyword evidence="3" id="KW-1185">Reference proteome</keyword>
<sequence>MTSLLFSGDAPKTACPLNVSSPRVEEIHVPPATDLAVLRNRQGRSQIPVAHATRRSGSASQNSLDTIPVEIVSHILSYLVHPRSHLPGLTEAQSDHDISKKVKMAIKSKENLTKPSASDSWAADLFTISFTKHPFNALSLTSRRCRELVESYCSHRVRACNPFNLPFARFDKHGSKCVWPDLSGIVYRRLWLQHAPRKCVYCEAVIDQYPFPILKRLITGCEDCFYRLTLSLEEIELQYHISKTTIVNSPTIRGNRDTVWFLRTDVEALALQLYGTRAFHAAHPKQFGKPCSICAITRFKPEFRDNKSRSNSKIERRGLNQKKRSRRSVRAIPFT</sequence>
<evidence type="ECO:0000256" key="1">
    <source>
        <dbReference type="SAM" id="MobiDB-lite"/>
    </source>
</evidence>
<evidence type="ECO:0000313" key="3">
    <source>
        <dbReference type="Proteomes" id="UP000799424"/>
    </source>
</evidence>
<dbReference type="AlphaFoldDB" id="A0A6A7AHZ0"/>
<proteinExistence type="predicted"/>